<protein>
    <submittedName>
        <fullName evidence="8">Pyruvate formate lyase activating enzyme</fullName>
    </submittedName>
</protein>
<keyword evidence="2 6" id="KW-0949">S-adenosyl-L-methionine</keyword>
<dbReference type="RefSeq" id="WP_091750785.1">
    <property type="nucleotide sequence ID" value="NZ_FODY01000028.1"/>
</dbReference>
<feature type="binding site" evidence="6">
    <location>
        <position position="70"/>
    </location>
    <ligand>
        <name>[4Fe-4S] cluster</name>
        <dbReference type="ChEBI" id="CHEBI:49883"/>
        <note>4Fe-4S-S-AdoMet</note>
    </ligand>
</feature>
<dbReference type="InterPro" id="IPR013785">
    <property type="entry name" value="Aldolase_TIM"/>
</dbReference>
<evidence type="ECO:0000313" key="8">
    <source>
        <dbReference type="EMBL" id="SEP42476.1"/>
    </source>
</evidence>
<dbReference type="InterPro" id="IPR058240">
    <property type="entry name" value="rSAM_sf"/>
</dbReference>
<dbReference type="InterPro" id="IPR027596">
    <property type="entry name" value="AmmeMemoSam_rS"/>
</dbReference>
<dbReference type="STRING" id="112903.SAMN04490178_12818"/>
<dbReference type="Pfam" id="PF04055">
    <property type="entry name" value="Radical_SAM"/>
    <property type="match status" value="1"/>
</dbReference>
<evidence type="ECO:0000256" key="5">
    <source>
        <dbReference type="ARBA" id="ARBA00023014"/>
    </source>
</evidence>
<dbReference type="InterPro" id="IPR007197">
    <property type="entry name" value="rSAM"/>
</dbReference>
<dbReference type="PIRSF" id="PIRSF004869">
    <property type="entry name" value="PflX_prd"/>
    <property type="match status" value="1"/>
</dbReference>
<dbReference type="GO" id="GO:0016829">
    <property type="term" value="F:lyase activity"/>
    <property type="evidence" value="ECO:0007669"/>
    <property type="project" value="UniProtKB-KW"/>
</dbReference>
<keyword evidence="1" id="KW-0004">4Fe-4S</keyword>
<evidence type="ECO:0000256" key="4">
    <source>
        <dbReference type="ARBA" id="ARBA00023004"/>
    </source>
</evidence>
<gene>
    <name evidence="8" type="ORF">SAMN04490178_12818</name>
</gene>
<feature type="domain" description="Radical SAM core" evidence="7">
    <location>
        <begin position="55"/>
        <end position="275"/>
    </location>
</feature>
<evidence type="ECO:0000313" key="9">
    <source>
        <dbReference type="Proteomes" id="UP000198847"/>
    </source>
</evidence>
<keyword evidence="3 6" id="KW-0479">Metal-binding</keyword>
<proteinExistence type="predicted"/>
<dbReference type="InterPro" id="IPR034457">
    <property type="entry name" value="Organic_radical-activating"/>
</dbReference>
<dbReference type="SUPFAM" id="SSF102114">
    <property type="entry name" value="Radical SAM enzymes"/>
    <property type="match status" value="1"/>
</dbReference>
<comment type="cofactor">
    <cofactor evidence="6">
        <name>[4Fe-4S] cluster</name>
        <dbReference type="ChEBI" id="CHEBI:49883"/>
    </cofactor>
    <text evidence="6">Binds 1 [4Fe-4S] cluster. The cluster is coordinated with 3 cysteines and an exchangeable S-adenosyl-L-methionine.</text>
</comment>
<dbReference type="EMBL" id="FODY01000028">
    <property type="protein sequence ID" value="SEP42476.1"/>
    <property type="molecule type" value="Genomic_DNA"/>
</dbReference>
<sequence length="275" mass="30403">MRTVCGICPHACSLDEGQTGLCRARINYRGEIICENYGKLTAIALDPIEKKPLRRFFPGSLILSVGSYGCNLRCPFCQNSDIAQCGGEKPDILEVSPETLINKALELKPAGNIGLAYTYNEPLVGYEFVRDCAKLAAEQGLKNVVITNGTICEKPLRELLPLIDAMNIDLKAFTERFYCLIGGDLATVKRTIELAAKTCHVEVTTLIVPGENDDEAEMDALAAWLASLGPDIVLHVTRFFPQWQMAERQPTPPDTVYRLAKVARRHLLQVYEGNC</sequence>
<organism evidence="8 9">
    <name type="scientific">Propionispora vibrioides</name>
    <dbReference type="NCBI Taxonomy" id="112903"/>
    <lineage>
        <taxon>Bacteria</taxon>
        <taxon>Bacillati</taxon>
        <taxon>Bacillota</taxon>
        <taxon>Negativicutes</taxon>
        <taxon>Selenomonadales</taxon>
        <taxon>Sporomusaceae</taxon>
        <taxon>Propionispora</taxon>
    </lineage>
</organism>
<dbReference type="PANTHER" id="PTHR30352:SF5">
    <property type="entry name" value="PYRUVATE FORMATE-LYASE 1-ACTIVATING ENZYME"/>
    <property type="match status" value="1"/>
</dbReference>
<dbReference type="GO" id="GO:0046872">
    <property type="term" value="F:metal ion binding"/>
    <property type="evidence" value="ECO:0007669"/>
    <property type="project" value="UniProtKB-KW"/>
</dbReference>
<name>A0A1H8XRL0_9FIRM</name>
<keyword evidence="5 6" id="KW-0411">Iron-sulfur</keyword>
<evidence type="ECO:0000256" key="2">
    <source>
        <dbReference type="ARBA" id="ARBA00022691"/>
    </source>
</evidence>
<evidence type="ECO:0000256" key="3">
    <source>
        <dbReference type="ARBA" id="ARBA00022723"/>
    </source>
</evidence>
<dbReference type="PANTHER" id="PTHR30352">
    <property type="entry name" value="PYRUVATE FORMATE-LYASE-ACTIVATING ENZYME"/>
    <property type="match status" value="1"/>
</dbReference>
<evidence type="ECO:0000256" key="1">
    <source>
        <dbReference type="ARBA" id="ARBA00022485"/>
    </source>
</evidence>
<keyword evidence="4 6" id="KW-0408">Iron</keyword>
<dbReference type="SFLD" id="SFLDG01101">
    <property type="entry name" value="Uncharacterised_Radical_SAM_Su"/>
    <property type="match status" value="1"/>
</dbReference>
<dbReference type="AlphaFoldDB" id="A0A1H8XRL0"/>
<feature type="binding site" evidence="6">
    <location>
        <position position="77"/>
    </location>
    <ligand>
        <name>[4Fe-4S] cluster</name>
        <dbReference type="ChEBI" id="CHEBI:49883"/>
        <note>4Fe-4S-S-AdoMet</note>
    </ligand>
</feature>
<dbReference type="InterPro" id="IPR016431">
    <property type="entry name" value="Pyrv-formate_lyase-activ_prd"/>
</dbReference>
<dbReference type="CDD" id="cd01335">
    <property type="entry name" value="Radical_SAM"/>
    <property type="match status" value="1"/>
</dbReference>
<evidence type="ECO:0000259" key="7">
    <source>
        <dbReference type="PROSITE" id="PS51918"/>
    </source>
</evidence>
<dbReference type="OrthoDB" id="9778883at2"/>
<keyword evidence="9" id="KW-1185">Reference proteome</keyword>
<reference evidence="8 9" key="1">
    <citation type="submission" date="2016-10" db="EMBL/GenBank/DDBJ databases">
        <authorList>
            <person name="de Groot N.N."/>
        </authorList>
    </citation>
    <scope>NUCLEOTIDE SEQUENCE [LARGE SCALE GENOMIC DNA]</scope>
    <source>
        <strain evidence="8 9">DSM 13305</strain>
    </source>
</reference>
<dbReference type="NCBIfam" id="TIGR04337">
    <property type="entry name" value="AmmeMemoSam_rS"/>
    <property type="match status" value="1"/>
</dbReference>
<dbReference type="SFLD" id="SFLDS00029">
    <property type="entry name" value="Radical_SAM"/>
    <property type="match status" value="1"/>
</dbReference>
<feature type="binding site" evidence="6">
    <location>
        <position position="74"/>
    </location>
    <ligand>
        <name>[4Fe-4S] cluster</name>
        <dbReference type="ChEBI" id="CHEBI:49883"/>
        <note>4Fe-4S-S-AdoMet</note>
    </ligand>
</feature>
<dbReference type="Proteomes" id="UP000198847">
    <property type="component" value="Unassembled WGS sequence"/>
</dbReference>
<dbReference type="GO" id="GO:0051539">
    <property type="term" value="F:4 iron, 4 sulfur cluster binding"/>
    <property type="evidence" value="ECO:0007669"/>
    <property type="project" value="UniProtKB-KW"/>
</dbReference>
<accession>A0A1H8XRL0</accession>
<keyword evidence="8" id="KW-0670">Pyruvate</keyword>
<evidence type="ECO:0000256" key="6">
    <source>
        <dbReference type="PIRSR" id="PIRSR004869-50"/>
    </source>
</evidence>
<keyword evidence="8" id="KW-0456">Lyase</keyword>
<dbReference type="Gene3D" id="3.20.20.70">
    <property type="entry name" value="Aldolase class I"/>
    <property type="match status" value="1"/>
</dbReference>
<dbReference type="PROSITE" id="PS51918">
    <property type="entry name" value="RADICAL_SAM"/>
    <property type="match status" value="1"/>
</dbReference>